<gene>
    <name evidence="2" type="ordered locus">AXYL_04052</name>
</gene>
<dbReference type="Pfam" id="PF20385">
    <property type="entry name" value="DUF6680"/>
    <property type="match status" value="1"/>
</dbReference>
<organism evidence="2 3">
    <name type="scientific">Achromobacter xylosoxidans (strain A8)</name>
    <dbReference type="NCBI Taxonomy" id="762376"/>
    <lineage>
        <taxon>Bacteria</taxon>
        <taxon>Pseudomonadati</taxon>
        <taxon>Pseudomonadota</taxon>
        <taxon>Betaproteobacteria</taxon>
        <taxon>Burkholderiales</taxon>
        <taxon>Alcaligenaceae</taxon>
        <taxon>Achromobacter</taxon>
    </lineage>
</organism>
<evidence type="ECO:0000313" key="3">
    <source>
        <dbReference type="Proteomes" id="UP000006876"/>
    </source>
</evidence>
<dbReference type="RefSeq" id="WP_013394683.1">
    <property type="nucleotide sequence ID" value="NC_014640.1"/>
</dbReference>
<proteinExistence type="predicted"/>
<reference evidence="2 3" key="1">
    <citation type="journal article" date="2011" name="J. Bacteriol.">
        <title>Complete genome sequence of the haloaromatic acid-degrading bacterium Achromobacter xylosoxidans A8.</title>
        <authorList>
            <person name="Strnad H."/>
            <person name="Ridl J."/>
            <person name="Paces J."/>
            <person name="Kolar M."/>
            <person name="Vlcek C."/>
            <person name="Paces V."/>
        </authorList>
    </citation>
    <scope>NUCLEOTIDE SEQUENCE [LARGE SCALE GENOMIC DNA]</scope>
    <source>
        <strain evidence="2 3">A8</strain>
    </source>
</reference>
<sequence length="209" mass="23809">MESSITISDGLIVLATLMGPIFAVQAQQWIERRRRGNERREFLFETLMRTRGARLSAEHVAALNMIDLTYYGSGDRKRTKSEQAVVDAWSVMHHHLKQNAGTMDSAALNIWSAQLEQYFFALLGAIARERGYHFDPVRLQTGQYTPDAHYMVEQQQNDIRRLVEDVLSGKRNLGFALREVETPESEVNFRNEVTSLLSAIRDNVGSNAH</sequence>
<dbReference type="InterPro" id="IPR046502">
    <property type="entry name" value="DUF6680"/>
</dbReference>
<name>E3HTT2_ACHXA</name>
<dbReference type="OrthoDB" id="1493705at2"/>
<accession>E3HTT2</accession>
<dbReference type="KEGG" id="axy:AXYL_04052"/>
<dbReference type="AlphaFoldDB" id="E3HTT2"/>
<feature type="domain" description="DUF6680" evidence="1">
    <location>
        <begin position="7"/>
        <end position="183"/>
    </location>
</feature>
<dbReference type="EMBL" id="CP002287">
    <property type="protein sequence ID" value="ADP17372.1"/>
    <property type="molecule type" value="Genomic_DNA"/>
</dbReference>
<dbReference type="HOGENOM" id="CLU_091260_1_0_4"/>
<dbReference type="STRING" id="762376.AXYL_04052"/>
<dbReference type="eggNOG" id="ENOG5032SS7">
    <property type="taxonomic scope" value="Bacteria"/>
</dbReference>
<evidence type="ECO:0000313" key="2">
    <source>
        <dbReference type="EMBL" id="ADP17372.1"/>
    </source>
</evidence>
<evidence type="ECO:0000259" key="1">
    <source>
        <dbReference type="Pfam" id="PF20385"/>
    </source>
</evidence>
<dbReference type="Proteomes" id="UP000006876">
    <property type="component" value="Chromosome"/>
</dbReference>
<protein>
    <recommendedName>
        <fullName evidence="1">DUF6680 domain-containing protein</fullName>
    </recommendedName>
</protein>